<dbReference type="InterPro" id="IPR012590">
    <property type="entry name" value="POPLD_dom"/>
</dbReference>
<dbReference type="GO" id="GO:0005655">
    <property type="term" value="C:nucleolar ribonuclease P complex"/>
    <property type="evidence" value="ECO:0007669"/>
    <property type="project" value="InterPro"/>
</dbReference>
<dbReference type="Proteomes" id="UP001180020">
    <property type="component" value="Unassembled WGS sequence"/>
</dbReference>
<evidence type="ECO:0000313" key="3">
    <source>
        <dbReference type="Proteomes" id="UP001180020"/>
    </source>
</evidence>
<dbReference type="InterPro" id="IPR039182">
    <property type="entry name" value="Pop1"/>
</dbReference>
<dbReference type="AlphaFoldDB" id="A0AAV9EXH5"/>
<proteinExistence type="predicted"/>
<feature type="domain" description="POPLD" evidence="1">
    <location>
        <begin position="307"/>
        <end position="393"/>
    </location>
</feature>
<keyword evidence="3" id="KW-1185">Reference proteome</keyword>
<name>A0AAV9EXH5_ACOCL</name>
<reference evidence="2" key="2">
    <citation type="submission" date="2023-06" db="EMBL/GenBank/DDBJ databases">
        <authorList>
            <person name="Ma L."/>
            <person name="Liu K.-W."/>
            <person name="Li Z."/>
            <person name="Hsiao Y.-Y."/>
            <person name="Qi Y."/>
            <person name="Fu T."/>
            <person name="Tang G."/>
            <person name="Zhang D."/>
            <person name="Sun W.-H."/>
            <person name="Liu D.-K."/>
            <person name="Li Y."/>
            <person name="Chen G.-Z."/>
            <person name="Liu X.-D."/>
            <person name="Liao X.-Y."/>
            <person name="Jiang Y.-T."/>
            <person name="Yu X."/>
            <person name="Hao Y."/>
            <person name="Huang J."/>
            <person name="Zhao X.-W."/>
            <person name="Ke S."/>
            <person name="Chen Y.-Y."/>
            <person name="Wu W.-L."/>
            <person name="Hsu J.-L."/>
            <person name="Lin Y.-F."/>
            <person name="Huang M.-D."/>
            <person name="Li C.-Y."/>
            <person name="Huang L."/>
            <person name="Wang Z.-W."/>
            <person name="Zhao X."/>
            <person name="Zhong W.-Y."/>
            <person name="Peng D.-H."/>
            <person name="Ahmad S."/>
            <person name="Lan S."/>
            <person name="Zhang J.-S."/>
            <person name="Tsai W.-C."/>
            <person name="Van De Peer Y."/>
            <person name="Liu Z.-J."/>
        </authorList>
    </citation>
    <scope>NUCLEOTIDE SEQUENCE</scope>
    <source>
        <strain evidence="2">CP</strain>
        <tissue evidence="2">Leaves</tissue>
    </source>
</reference>
<reference evidence="2" key="1">
    <citation type="journal article" date="2023" name="Nat. Commun.">
        <title>Diploid and tetraploid genomes of Acorus and the evolution of monocots.</title>
        <authorList>
            <person name="Ma L."/>
            <person name="Liu K.W."/>
            <person name="Li Z."/>
            <person name="Hsiao Y.Y."/>
            <person name="Qi Y."/>
            <person name="Fu T."/>
            <person name="Tang G.D."/>
            <person name="Zhang D."/>
            <person name="Sun W.H."/>
            <person name="Liu D.K."/>
            <person name="Li Y."/>
            <person name="Chen G.Z."/>
            <person name="Liu X.D."/>
            <person name="Liao X.Y."/>
            <person name="Jiang Y.T."/>
            <person name="Yu X."/>
            <person name="Hao Y."/>
            <person name="Huang J."/>
            <person name="Zhao X.W."/>
            <person name="Ke S."/>
            <person name="Chen Y.Y."/>
            <person name="Wu W.L."/>
            <person name="Hsu J.L."/>
            <person name="Lin Y.F."/>
            <person name="Huang M.D."/>
            <person name="Li C.Y."/>
            <person name="Huang L."/>
            <person name="Wang Z.W."/>
            <person name="Zhao X."/>
            <person name="Zhong W.Y."/>
            <person name="Peng D.H."/>
            <person name="Ahmad S."/>
            <person name="Lan S."/>
            <person name="Zhang J.S."/>
            <person name="Tsai W.C."/>
            <person name="Van de Peer Y."/>
            <person name="Liu Z.J."/>
        </authorList>
    </citation>
    <scope>NUCLEOTIDE SEQUENCE</scope>
    <source>
        <strain evidence="2">CP</strain>
    </source>
</reference>
<gene>
    <name evidence="2" type="ORF">QJS10_CPB04g01209</name>
</gene>
<dbReference type="PANTHER" id="PTHR22731">
    <property type="entry name" value="RIBONUCLEASES P/MRP PROTEIN SUBUNIT POP1"/>
    <property type="match status" value="1"/>
</dbReference>
<accession>A0AAV9EXH5</accession>
<comment type="caution">
    <text evidence="2">The sequence shown here is derived from an EMBL/GenBank/DDBJ whole genome shotgun (WGS) entry which is preliminary data.</text>
</comment>
<sequence length="541" mass="61531">MAKLWGFYLPLGLHGRGRGSRAVLKWQKTGALIHDASYYCAAQLEGTEESLLNILRMTMVPSPSILVEEISRDVLYGICYESAMLHHVGAPASRLIAPVTYMWWPFSRVHGNMDVDIYENNVPNGSSRPSGREHLDSSRQLWVWIHSAAFTEGFNALTSACHKENHEKGACVSCFSLDGQLARELEVPLSHFLQVKKTLAGEISEDCTELTSEVSEEDRHFLFSHWSEPEVNGIFLSDSALWDSHGRMSPPVAEDILCKEKHQRRLTYLYLDKTNSQSLTSQSKEGIARSCPILLLKASDERSSCKGWSVILPLSWVKSFWIPLISQGACAIGLRERWISCNDGLPCFSYDFPDCRSYSLFMAAEANASDHIAELRPPSMRPIKVPIPSPWSCIRSTLIERHISKDNIKKTYGRQLLLFPRVTLGKMPFLELLDNDRMRWVPRCVSQKPVNQELCFLRVLLRAYREGVIEGGAVVCAPHINDLPLWMFRSVENEGCLQIPQTLLNSYFSQSEFSKWELQVPEDPLSKQTYSEAYRRFENHL</sequence>
<dbReference type="GO" id="GO:0001682">
    <property type="term" value="P:tRNA 5'-leader removal"/>
    <property type="evidence" value="ECO:0007669"/>
    <property type="project" value="InterPro"/>
</dbReference>
<dbReference type="PANTHER" id="PTHR22731:SF3">
    <property type="entry name" value="RIBONUCLEASES P_MRP PROTEIN SUBUNIT POP1"/>
    <property type="match status" value="1"/>
</dbReference>
<dbReference type="GO" id="GO:0000172">
    <property type="term" value="C:ribonuclease MRP complex"/>
    <property type="evidence" value="ECO:0007669"/>
    <property type="project" value="InterPro"/>
</dbReference>
<evidence type="ECO:0000313" key="2">
    <source>
        <dbReference type="EMBL" id="KAK1318049.1"/>
    </source>
</evidence>
<dbReference type="EMBL" id="JAUJYO010000004">
    <property type="protein sequence ID" value="KAK1318049.1"/>
    <property type="molecule type" value="Genomic_DNA"/>
</dbReference>
<organism evidence="2 3">
    <name type="scientific">Acorus calamus</name>
    <name type="common">Sweet flag</name>
    <dbReference type="NCBI Taxonomy" id="4465"/>
    <lineage>
        <taxon>Eukaryota</taxon>
        <taxon>Viridiplantae</taxon>
        <taxon>Streptophyta</taxon>
        <taxon>Embryophyta</taxon>
        <taxon>Tracheophyta</taxon>
        <taxon>Spermatophyta</taxon>
        <taxon>Magnoliopsida</taxon>
        <taxon>Liliopsida</taxon>
        <taxon>Acoraceae</taxon>
        <taxon>Acorus</taxon>
    </lineage>
</organism>
<evidence type="ECO:0000259" key="1">
    <source>
        <dbReference type="Pfam" id="PF08170"/>
    </source>
</evidence>
<dbReference type="Pfam" id="PF08170">
    <property type="entry name" value="POPLD"/>
    <property type="match status" value="1"/>
</dbReference>
<protein>
    <recommendedName>
        <fullName evidence="1">POPLD domain-containing protein</fullName>
    </recommendedName>
</protein>